<dbReference type="GO" id="GO:0005886">
    <property type="term" value="C:plasma membrane"/>
    <property type="evidence" value="ECO:0007669"/>
    <property type="project" value="UniProtKB-SubCell"/>
</dbReference>
<dbReference type="Proteomes" id="UP000198546">
    <property type="component" value="Chromosome i"/>
</dbReference>
<evidence type="ECO:0000256" key="5">
    <source>
        <dbReference type="ARBA" id="ARBA00023136"/>
    </source>
</evidence>
<feature type="transmembrane region" description="Helical" evidence="6">
    <location>
        <begin position="379"/>
        <end position="402"/>
    </location>
</feature>
<protein>
    <submittedName>
        <fullName evidence="8">Membrane protein involved in the export of O-antigen and teichoic acid</fullName>
    </submittedName>
</protein>
<evidence type="ECO:0000256" key="1">
    <source>
        <dbReference type="ARBA" id="ARBA00004651"/>
    </source>
</evidence>
<keyword evidence="5 6" id="KW-0472">Membrane</keyword>
<sequence>MSRPSRLVQQSARTAVWAVVGVACSLLSGIATARMLGASDRGTLAVALTVVGLLSLIGALGSNVAFRMLLPSDGRVTIAAFGRLTTKLALPNVAALLILMVVFSHRVDRQLSDPVILVCVAVLGVTMFFSNQVLDCFNALHQSHRAARLNALGALSTAILNLLCWIAGFTLTAALLCYAAGFALRTGIGLILLHRAPETRHTEEGPGGQLLMLSAGLPLMGGNLGQLVMLRLDQVLVGVLLGSSAAGIYAVASIPAGVLAVVSSAIGQVVLAEAARGLLSKGALVRLTLQASGLTLALAVTGAALAPWLLPLLFGAEFSDSTRTAQVLLFAQVALAPFLILNRAAVGYGMVRWSGLTGLAGAVTLIVTVLLLVPQFGVVGAGGAATLTFAVATTVTAVGLAVRRPWAHGSEHQRARGREESAPPATM</sequence>
<evidence type="ECO:0000313" key="8">
    <source>
        <dbReference type="EMBL" id="SDE70930.1"/>
    </source>
</evidence>
<evidence type="ECO:0000256" key="2">
    <source>
        <dbReference type="ARBA" id="ARBA00022475"/>
    </source>
</evidence>
<dbReference type="STRING" id="675864.SAMN04489747_0007"/>
<gene>
    <name evidence="7" type="ORF">SAMN04489747_0007</name>
    <name evidence="8" type="ORF">SAMN04489747_4146</name>
</gene>
<evidence type="ECO:0000256" key="6">
    <source>
        <dbReference type="SAM" id="Phobius"/>
    </source>
</evidence>
<feature type="transmembrane region" description="Helical" evidence="6">
    <location>
        <begin position="78"/>
        <end position="103"/>
    </location>
</feature>
<proteinExistence type="predicted"/>
<feature type="transmembrane region" description="Helical" evidence="6">
    <location>
        <begin position="353"/>
        <end position="373"/>
    </location>
</feature>
<reference evidence="8 9" key="1">
    <citation type="submission" date="2016-10" db="EMBL/GenBank/DDBJ databases">
        <authorList>
            <person name="de Groot N.N."/>
        </authorList>
    </citation>
    <scope>NUCLEOTIDE SEQUENCE [LARGE SCALE GENOMIC DNA]</scope>
    <source>
        <strain evidence="8 9">MON 2.2</strain>
    </source>
</reference>
<dbReference type="PANTHER" id="PTHR30250">
    <property type="entry name" value="PST FAMILY PREDICTED COLANIC ACID TRANSPORTER"/>
    <property type="match status" value="1"/>
</dbReference>
<feature type="transmembrane region" description="Helical" evidence="6">
    <location>
        <begin position="291"/>
        <end position="310"/>
    </location>
</feature>
<evidence type="ECO:0000256" key="3">
    <source>
        <dbReference type="ARBA" id="ARBA00022692"/>
    </source>
</evidence>
<dbReference type="InterPro" id="IPR002797">
    <property type="entry name" value="Polysacc_synth"/>
</dbReference>
<accession>A0A1G7F4S0</accession>
<keyword evidence="3 6" id="KW-0812">Transmembrane</keyword>
<name>A0A1G7F4S0_9ACTN</name>
<evidence type="ECO:0000313" key="7">
    <source>
        <dbReference type="EMBL" id="SDD03138.1"/>
    </source>
</evidence>
<dbReference type="EMBL" id="LT629688">
    <property type="protein sequence ID" value="SDD03138.1"/>
    <property type="molecule type" value="Genomic_DNA"/>
</dbReference>
<feature type="transmembrane region" description="Helical" evidence="6">
    <location>
        <begin position="322"/>
        <end position="341"/>
    </location>
</feature>
<feature type="transmembrane region" description="Helical" evidence="6">
    <location>
        <begin position="146"/>
        <end position="167"/>
    </location>
</feature>
<feature type="transmembrane region" description="Helical" evidence="6">
    <location>
        <begin position="44"/>
        <end position="66"/>
    </location>
</feature>
<feature type="transmembrane region" description="Helical" evidence="6">
    <location>
        <begin position="12"/>
        <end position="32"/>
    </location>
</feature>
<dbReference type="InterPro" id="IPR050833">
    <property type="entry name" value="Poly_Biosynth_Transport"/>
</dbReference>
<evidence type="ECO:0000256" key="4">
    <source>
        <dbReference type="ARBA" id="ARBA00022989"/>
    </source>
</evidence>
<evidence type="ECO:0000313" key="9">
    <source>
        <dbReference type="Proteomes" id="UP000198546"/>
    </source>
</evidence>
<dbReference type="Pfam" id="PF01943">
    <property type="entry name" value="Polysacc_synt"/>
    <property type="match status" value="1"/>
</dbReference>
<feature type="transmembrane region" description="Helical" evidence="6">
    <location>
        <begin position="115"/>
        <end position="134"/>
    </location>
</feature>
<keyword evidence="9" id="KW-1185">Reference proteome</keyword>
<keyword evidence="4 6" id="KW-1133">Transmembrane helix</keyword>
<dbReference type="PROSITE" id="PS51257">
    <property type="entry name" value="PROKAR_LIPOPROTEIN"/>
    <property type="match status" value="1"/>
</dbReference>
<dbReference type="EMBL" id="LT629688">
    <property type="protein sequence ID" value="SDE70930.1"/>
    <property type="molecule type" value="Genomic_DNA"/>
</dbReference>
<comment type="subcellular location">
    <subcellularLocation>
        <location evidence="1">Cell membrane</location>
        <topology evidence="1">Multi-pass membrane protein</topology>
    </subcellularLocation>
</comment>
<dbReference type="PANTHER" id="PTHR30250:SF11">
    <property type="entry name" value="O-ANTIGEN TRANSPORTER-RELATED"/>
    <property type="match status" value="1"/>
</dbReference>
<organism evidence="8 9">
    <name type="scientific">Auraticoccus monumenti</name>
    <dbReference type="NCBI Taxonomy" id="675864"/>
    <lineage>
        <taxon>Bacteria</taxon>
        <taxon>Bacillati</taxon>
        <taxon>Actinomycetota</taxon>
        <taxon>Actinomycetes</taxon>
        <taxon>Propionibacteriales</taxon>
        <taxon>Propionibacteriaceae</taxon>
        <taxon>Auraticoccus</taxon>
    </lineage>
</organism>
<dbReference type="AlphaFoldDB" id="A0A1G7F4S0"/>
<keyword evidence="2" id="KW-1003">Cell membrane</keyword>